<proteinExistence type="predicted"/>
<dbReference type="RefSeq" id="WP_062150944.1">
    <property type="nucleotide sequence ID" value="NZ_CP013002.1"/>
</dbReference>
<keyword evidence="3" id="KW-1185">Reference proteome</keyword>
<keyword evidence="1" id="KW-0812">Transmembrane</keyword>
<dbReference type="AlphaFoldDB" id="A0A0P0P3P6"/>
<organism evidence="2 3">
    <name type="scientific">Caulobacter henricii</name>
    <dbReference type="NCBI Taxonomy" id="69395"/>
    <lineage>
        <taxon>Bacteria</taxon>
        <taxon>Pseudomonadati</taxon>
        <taxon>Pseudomonadota</taxon>
        <taxon>Alphaproteobacteria</taxon>
        <taxon>Caulobacterales</taxon>
        <taxon>Caulobacteraceae</taxon>
        <taxon>Caulobacter</taxon>
    </lineage>
</organism>
<dbReference type="Proteomes" id="UP000056905">
    <property type="component" value="Chromosome"/>
</dbReference>
<evidence type="ECO:0000313" key="2">
    <source>
        <dbReference type="EMBL" id="ALL15087.1"/>
    </source>
</evidence>
<reference evidence="2 3" key="1">
    <citation type="submission" date="2015-10" db="EMBL/GenBank/DDBJ databases">
        <title>Conservation of the essential genome among Caulobacter and Brevundimonas species.</title>
        <authorList>
            <person name="Scott D."/>
            <person name="Ely B."/>
        </authorList>
    </citation>
    <scope>NUCLEOTIDE SEQUENCE [LARGE SCALE GENOMIC DNA]</scope>
    <source>
        <strain evidence="2 3">CB4</strain>
    </source>
</reference>
<sequence>MTPRWVWISIGVGLAAIIALIFVFPHQMVSPGDLKPAHAALQQNCLACHAPLAGASTERCVACHTVADIGRRTTLGEFIKHPGSRPPFHQTLISQDCMACHTDHPRPRLTHNLVRPFNHALLQPQARAACSSCHSAPSNDFHRGVALPCSQCHGTQAWKPATFDHGRYFKLAGPHDAPCSTCHVGGNLRTFTCYGCHAHQPGQIEAQHREEGIRNIQNCVRCHRSVDGESGEGGGEGGQGRERDD</sequence>
<name>A0A0P0P3P6_9CAUL</name>
<accession>A0A0P0P3P6</accession>
<keyword evidence="1" id="KW-1133">Transmembrane helix</keyword>
<dbReference type="SUPFAM" id="SSF48695">
    <property type="entry name" value="Multiheme cytochromes"/>
    <property type="match status" value="1"/>
</dbReference>
<dbReference type="KEGG" id="chq:AQ619_17920"/>
<evidence type="ECO:0000256" key="1">
    <source>
        <dbReference type="SAM" id="Phobius"/>
    </source>
</evidence>
<evidence type="ECO:0000313" key="3">
    <source>
        <dbReference type="Proteomes" id="UP000056905"/>
    </source>
</evidence>
<dbReference type="Gene3D" id="3.90.10.10">
    <property type="entry name" value="Cytochrome C3"/>
    <property type="match status" value="2"/>
</dbReference>
<gene>
    <name evidence="2" type="ORF">AQ619_17920</name>
</gene>
<feature type="transmembrane region" description="Helical" evidence="1">
    <location>
        <begin position="6"/>
        <end position="25"/>
    </location>
</feature>
<protein>
    <submittedName>
        <fullName evidence="2">Uncharacterized protein</fullName>
    </submittedName>
</protein>
<dbReference type="STRING" id="69395.AQ619_17920"/>
<dbReference type="OrthoDB" id="7387371at2"/>
<dbReference type="EMBL" id="CP013002">
    <property type="protein sequence ID" value="ALL15087.1"/>
    <property type="molecule type" value="Genomic_DNA"/>
</dbReference>
<keyword evidence="1" id="KW-0472">Membrane</keyword>
<dbReference type="InterPro" id="IPR036280">
    <property type="entry name" value="Multihaem_cyt_sf"/>
</dbReference>